<dbReference type="OrthoDB" id="676764at2759"/>
<dbReference type="Proteomes" id="UP001141806">
    <property type="component" value="Unassembled WGS sequence"/>
</dbReference>
<dbReference type="Pfam" id="PF00847">
    <property type="entry name" value="AP2"/>
    <property type="match status" value="1"/>
</dbReference>
<evidence type="ECO:0000313" key="10">
    <source>
        <dbReference type="EMBL" id="KAJ4970001.1"/>
    </source>
</evidence>
<reference evidence="10" key="1">
    <citation type="journal article" date="2023" name="Plant J.">
        <title>The genome of the king protea, Protea cynaroides.</title>
        <authorList>
            <person name="Chang J."/>
            <person name="Duong T.A."/>
            <person name="Schoeman C."/>
            <person name="Ma X."/>
            <person name="Roodt D."/>
            <person name="Barker N."/>
            <person name="Li Z."/>
            <person name="Van de Peer Y."/>
            <person name="Mizrachi E."/>
        </authorList>
    </citation>
    <scope>NUCLEOTIDE SEQUENCE</scope>
    <source>
        <tissue evidence="10">Young leaves</tissue>
    </source>
</reference>
<dbReference type="SMART" id="SM00380">
    <property type="entry name" value="AP2"/>
    <property type="match status" value="1"/>
</dbReference>
<evidence type="ECO:0000256" key="7">
    <source>
        <dbReference type="ARBA" id="ARBA00024343"/>
    </source>
</evidence>
<evidence type="ECO:0000256" key="2">
    <source>
        <dbReference type="ARBA" id="ARBA00023015"/>
    </source>
</evidence>
<keyword evidence="2" id="KW-0805">Transcription regulation</keyword>
<evidence type="ECO:0000256" key="3">
    <source>
        <dbReference type="ARBA" id="ARBA00023125"/>
    </source>
</evidence>
<keyword evidence="3" id="KW-0238">DNA-binding</keyword>
<evidence type="ECO:0000313" key="11">
    <source>
        <dbReference type="Proteomes" id="UP001141806"/>
    </source>
</evidence>
<sequence length="223" mass="24957">MEILEEESSASSSSSNVNTNINTTTMVTHKRKAGRKKFRETRHPIYRGVRERNGGKWVCEVREPNKKSRIWLGTFASPEMAARAYDVAALALRGKSAPLNFPDSEWLFPRAKSSSPRDIKLAALQATESFRPRLTFSSTSSSSSSEGEKGEIVETSEATTAGPVERGTASMTMTTFMDEEELFNMPALLDSMAQGMLLTPPSMKQRFSWDDLDRHMDFSLWTD</sequence>
<dbReference type="EMBL" id="JAMYWD010000005">
    <property type="protein sequence ID" value="KAJ4970001.1"/>
    <property type="molecule type" value="Genomic_DNA"/>
</dbReference>
<proteinExistence type="inferred from homology"/>
<feature type="region of interest" description="Disordered" evidence="8">
    <location>
        <begin position="1"/>
        <end position="37"/>
    </location>
</feature>
<dbReference type="FunFam" id="3.30.730.10:FF:000001">
    <property type="entry name" value="Ethylene-responsive transcription factor 2"/>
    <property type="match status" value="1"/>
</dbReference>
<comment type="similarity">
    <text evidence="7">Belongs to the AP2/ERF transcription factor family. ERF subfamily.</text>
</comment>
<dbReference type="Gene3D" id="3.30.730.10">
    <property type="entry name" value="AP2/ERF domain"/>
    <property type="match status" value="1"/>
</dbReference>
<feature type="compositionally biased region" description="Basic residues" evidence="8">
    <location>
        <begin position="28"/>
        <end position="37"/>
    </location>
</feature>
<dbReference type="GO" id="GO:0003677">
    <property type="term" value="F:DNA binding"/>
    <property type="evidence" value="ECO:0007669"/>
    <property type="project" value="UniProtKB-KW"/>
</dbReference>
<feature type="domain" description="AP2/ERF" evidence="9">
    <location>
        <begin position="45"/>
        <end position="102"/>
    </location>
</feature>
<dbReference type="InterPro" id="IPR045277">
    <property type="entry name" value="DRE1A-I"/>
</dbReference>
<evidence type="ECO:0000256" key="1">
    <source>
        <dbReference type="ARBA" id="ARBA00004123"/>
    </source>
</evidence>
<gene>
    <name evidence="10" type="ORF">NE237_003100</name>
</gene>
<dbReference type="CDD" id="cd00018">
    <property type="entry name" value="AP2"/>
    <property type="match status" value="1"/>
</dbReference>
<comment type="caution">
    <text evidence="10">The sequence shown here is derived from an EMBL/GenBank/DDBJ whole genome shotgun (WGS) entry which is preliminary data.</text>
</comment>
<accession>A0A9Q0KGF3</accession>
<evidence type="ECO:0000256" key="6">
    <source>
        <dbReference type="ARBA" id="ARBA00023242"/>
    </source>
</evidence>
<evidence type="ECO:0000256" key="8">
    <source>
        <dbReference type="SAM" id="MobiDB-lite"/>
    </source>
</evidence>
<organism evidence="10 11">
    <name type="scientific">Protea cynaroides</name>
    <dbReference type="NCBI Taxonomy" id="273540"/>
    <lineage>
        <taxon>Eukaryota</taxon>
        <taxon>Viridiplantae</taxon>
        <taxon>Streptophyta</taxon>
        <taxon>Embryophyta</taxon>
        <taxon>Tracheophyta</taxon>
        <taxon>Spermatophyta</taxon>
        <taxon>Magnoliopsida</taxon>
        <taxon>Proteales</taxon>
        <taxon>Proteaceae</taxon>
        <taxon>Protea</taxon>
    </lineage>
</organism>
<name>A0A9Q0KGF3_9MAGN</name>
<dbReference type="PANTHER" id="PTHR31839">
    <property type="entry name" value="DEHYDRATION-RESPONSIVE ELEMENT-BINDING PROTEIN 1D"/>
    <property type="match status" value="1"/>
</dbReference>
<keyword evidence="4" id="KW-0010">Activator</keyword>
<dbReference type="InterPro" id="IPR001471">
    <property type="entry name" value="AP2/ERF_dom"/>
</dbReference>
<dbReference type="GO" id="GO:0003700">
    <property type="term" value="F:DNA-binding transcription factor activity"/>
    <property type="evidence" value="ECO:0007669"/>
    <property type="project" value="InterPro"/>
</dbReference>
<feature type="compositionally biased region" description="Low complexity" evidence="8">
    <location>
        <begin position="9"/>
        <end position="25"/>
    </location>
</feature>
<dbReference type="PRINTS" id="PR00367">
    <property type="entry name" value="ETHRSPELEMNT"/>
</dbReference>
<evidence type="ECO:0000259" key="9">
    <source>
        <dbReference type="PROSITE" id="PS51032"/>
    </source>
</evidence>
<keyword evidence="5" id="KW-0804">Transcription</keyword>
<feature type="region of interest" description="Disordered" evidence="8">
    <location>
        <begin position="134"/>
        <end position="167"/>
    </location>
</feature>
<evidence type="ECO:0000256" key="5">
    <source>
        <dbReference type="ARBA" id="ARBA00023163"/>
    </source>
</evidence>
<keyword evidence="6" id="KW-0539">Nucleus</keyword>
<dbReference type="InterPro" id="IPR036955">
    <property type="entry name" value="AP2/ERF_dom_sf"/>
</dbReference>
<comment type="subcellular location">
    <subcellularLocation>
        <location evidence="1">Nucleus</location>
    </subcellularLocation>
</comment>
<dbReference type="AlphaFoldDB" id="A0A9Q0KGF3"/>
<protein>
    <recommendedName>
        <fullName evidence="9">AP2/ERF domain-containing protein</fullName>
    </recommendedName>
</protein>
<keyword evidence="11" id="KW-1185">Reference proteome</keyword>
<dbReference type="PANTHER" id="PTHR31839:SF42">
    <property type="entry name" value="DEHYDRATION-RESPONSIVE ELEMENT-BINDING PROTEIN 1F"/>
    <property type="match status" value="1"/>
</dbReference>
<evidence type="ECO:0000256" key="4">
    <source>
        <dbReference type="ARBA" id="ARBA00023159"/>
    </source>
</evidence>
<dbReference type="SUPFAM" id="SSF54171">
    <property type="entry name" value="DNA-binding domain"/>
    <property type="match status" value="1"/>
</dbReference>
<dbReference type="InterPro" id="IPR016177">
    <property type="entry name" value="DNA-bd_dom_sf"/>
</dbReference>
<dbReference type="GO" id="GO:0005634">
    <property type="term" value="C:nucleus"/>
    <property type="evidence" value="ECO:0007669"/>
    <property type="project" value="UniProtKB-SubCell"/>
</dbReference>
<dbReference type="PROSITE" id="PS51032">
    <property type="entry name" value="AP2_ERF"/>
    <property type="match status" value="1"/>
</dbReference>